<feature type="transmembrane region" description="Helical" evidence="10">
    <location>
        <begin position="27"/>
        <end position="49"/>
    </location>
</feature>
<evidence type="ECO:0000313" key="11">
    <source>
        <dbReference type="EMBL" id="AXY83398.1"/>
    </source>
</evidence>
<dbReference type="PANTHER" id="PTHR21137">
    <property type="entry name" value="ODORANT RECEPTOR"/>
    <property type="match status" value="1"/>
</dbReference>
<evidence type="ECO:0000256" key="8">
    <source>
        <dbReference type="ARBA" id="ARBA00023170"/>
    </source>
</evidence>
<organism evidence="11">
    <name type="scientific">Conopomorpha sinensis</name>
    <name type="common">litch fruit borer</name>
    <dbReference type="NCBI Taxonomy" id="940481"/>
    <lineage>
        <taxon>Eukaryota</taxon>
        <taxon>Metazoa</taxon>
        <taxon>Ecdysozoa</taxon>
        <taxon>Arthropoda</taxon>
        <taxon>Hexapoda</taxon>
        <taxon>Insecta</taxon>
        <taxon>Pterygota</taxon>
        <taxon>Neoptera</taxon>
        <taxon>Endopterygota</taxon>
        <taxon>Lepidoptera</taxon>
        <taxon>Glossata</taxon>
        <taxon>Ditrysia</taxon>
        <taxon>Tineoidea</taxon>
        <taxon>Gracillariidae</taxon>
        <taxon>Conopomorpha</taxon>
    </lineage>
</organism>
<evidence type="ECO:0000256" key="9">
    <source>
        <dbReference type="ARBA" id="ARBA00023224"/>
    </source>
</evidence>
<feature type="transmembrane region" description="Helical" evidence="10">
    <location>
        <begin position="5"/>
        <end position="21"/>
    </location>
</feature>
<keyword evidence="8 11" id="KW-0675">Receptor</keyword>
<proteinExistence type="evidence at transcript level"/>
<evidence type="ECO:0000256" key="7">
    <source>
        <dbReference type="ARBA" id="ARBA00023136"/>
    </source>
</evidence>
<evidence type="ECO:0000256" key="10">
    <source>
        <dbReference type="SAM" id="Phobius"/>
    </source>
</evidence>
<dbReference type="GO" id="GO:0005549">
    <property type="term" value="F:odorant binding"/>
    <property type="evidence" value="ECO:0007669"/>
    <property type="project" value="InterPro"/>
</dbReference>
<dbReference type="GO" id="GO:0005886">
    <property type="term" value="C:plasma membrane"/>
    <property type="evidence" value="ECO:0007669"/>
    <property type="project" value="UniProtKB-SubCell"/>
</dbReference>
<keyword evidence="7 10" id="KW-0472">Membrane</keyword>
<comment type="subcellular location">
    <subcellularLocation>
        <location evidence="1">Cell membrane</location>
        <topology evidence="1">Multi-pass membrane protein</topology>
    </subcellularLocation>
</comment>
<keyword evidence="3" id="KW-0716">Sensory transduction</keyword>
<dbReference type="InterPro" id="IPR004117">
    <property type="entry name" value="7tm6_olfct_rcpt"/>
</dbReference>
<dbReference type="PANTHER" id="PTHR21137:SF35">
    <property type="entry name" value="ODORANT RECEPTOR 19A-RELATED"/>
    <property type="match status" value="1"/>
</dbReference>
<dbReference type="Pfam" id="PF02949">
    <property type="entry name" value="7tm_6"/>
    <property type="match status" value="1"/>
</dbReference>
<evidence type="ECO:0000256" key="3">
    <source>
        <dbReference type="ARBA" id="ARBA00022606"/>
    </source>
</evidence>
<dbReference type="GO" id="GO:0007165">
    <property type="term" value="P:signal transduction"/>
    <property type="evidence" value="ECO:0007669"/>
    <property type="project" value="UniProtKB-KW"/>
</dbReference>
<dbReference type="GO" id="GO:0004984">
    <property type="term" value="F:olfactory receptor activity"/>
    <property type="evidence" value="ECO:0007669"/>
    <property type="project" value="InterPro"/>
</dbReference>
<keyword evidence="6 10" id="KW-1133">Transmembrane helix</keyword>
<protein>
    <submittedName>
        <fullName evidence="11">Putative odorant receptor 17</fullName>
    </submittedName>
</protein>
<evidence type="ECO:0000256" key="6">
    <source>
        <dbReference type="ARBA" id="ARBA00022989"/>
    </source>
</evidence>
<dbReference type="EMBL" id="MF625571">
    <property type="protein sequence ID" value="AXY83398.1"/>
    <property type="molecule type" value="mRNA"/>
</dbReference>
<keyword evidence="2" id="KW-1003">Cell membrane</keyword>
<accession>A0A3S7SGN2</accession>
<keyword evidence="9" id="KW-0807">Transducer</keyword>
<name>A0A3S7SGN2_9NEOP</name>
<evidence type="ECO:0000256" key="1">
    <source>
        <dbReference type="ARBA" id="ARBA00004651"/>
    </source>
</evidence>
<evidence type="ECO:0000256" key="2">
    <source>
        <dbReference type="ARBA" id="ARBA00022475"/>
    </source>
</evidence>
<keyword evidence="5" id="KW-0552">Olfaction</keyword>
<evidence type="ECO:0000256" key="5">
    <source>
        <dbReference type="ARBA" id="ARBA00022725"/>
    </source>
</evidence>
<sequence length="125" mass="14273">MAYQIIFSAMVLCVMTYYITVQIEKGSFDICITLLNVGALLQLWIPCYLGSLLRTKGFELADACFYSGWHLSRYGSIVRVDLQLIILRLQKPVTIQVTPLPVLQLETFSSIMSTAYSYFNMLQQK</sequence>
<dbReference type="AlphaFoldDB" id="A0A3S7SGN2"/>
<evidence type="ECO:0000256" key="4">
    <source>
        <dbReference type="ARBA" id="ARBA00022692"/>
    </source>
</evidence>
<reference evidence="11" key="1">
    <citation type="submission" date="2017-08" db="EMBL/GenBank/DDBJ databases">
        <title>Analysis of the Antennal Transcriptome and Chemosensory-related Genes of Conopomorpha sinensis Bradley (Lepidoptera: Gracilariidae).</title>
        <authorList>
            <person name="Li P."/>
            <person name="Liu Y."/>
            <person name="Wang S."/>
            <person name="Sun H."/>
        </authorList>
    </citation>
    <scope>NUCLEOTIDE SEQUENCE</scope>
</reference>
<keyword evidence="4 10" id="KW-0812">Transmembrane</keyword>